<name>A0A183SGB0_SCHSO</name>
<dbReference type="EMBL" id="UYSU01032480">
    <property type="protein sequence ID" value="VDL89643.1"/>
    <property type="molecule type" value="Genomic_DNA"/>
</dbReference>
<feature type="transmembrane region" description="Helical" evidence="2">
    <location>
        <begin position="25"/>
        <end position="50"/>
    </location>
</feature>
<evidence type="ECO:0000313" key="4">
    <source>
        <dbReference type="Proteomes" id="UP000275846"/>
    </source>
</evidence>
<gene>
    <name evidence="3" type="ORF">SSLN_LOCUS3258</name>
</gene>
<dbReference type="WBParaSite" id="SSLN_0000335801-mRNA-1">
    <property type="protein sequence ID" value="SSLN_0000335801-mRNA-1"/>
    <property type="gene ID" value="SSLN_0000335801"/>
</dbReference>
<proteinExistence type="predicted"/>
<evidence type="ECO:0000256" key="2">
    <source>
        <dbReference type="SAM" id="Phobius"/>
    </source>
</evidence>
<accession>A0A183SGB0</accession>
<keyword evidence="2" id="KW-0472">Membrane</keyword>
<keyword evidence="4" id="KW-1185">Reference proteome</keyword>
<evidence type="ECO:0000313" key="3">
    <source>
        <dbReference type="EMBL" id="VDL89643.1"/>
    </source>
</evidence>
<reference evidence="3 4" key="2">
    <citation type="submission" date="2018-11" db="EMBL/GenBank/DDBJ databases">
        <authorList>
            <consortium name="Pathogen Informatics"/>
        </authorList>
    </citation>
    <scope>NUCLEOTIDE SEQUENCE [LARGE SCALE GENOMIC DNA]</scope>
    <source>
        <strain evidence="3 4">NST_G2</strain>
    </source>
</reference>
<dbReference type="OrthoDB" id="6264499at2759"/>
<dbReference type="AlphaFoldDB" id="A0A183SGB0"/>
<protein>
    <submittedName>
        <fullName evidence="5">SMP-LTD domain-containing protein</fullName>
    </submittedName>
</protein>
<organism evidence="5">
    <name type="scientific">Schistocephalus solidus</name>
    <name type="common">Tapeworm</name>
    <dbReference type="NCBI Taxonomy" id="70667"/>
    <lineage>
        <taxon>Eukaryota</taxon>
        <taxon>Metazoa</taxon>
        <taxon>Spiralia</taxon>
        <taxon>Lophotrochozoa</taxon>
        <taxon>Platyhelminthes</taxon>
        <taxon>Cestoda</taxon>
        <taxon>Eucestoda</taxon>
        <taxon>Diphyllobothriidea</taxon>
        <taxon>Diphyllobothriidae</taxon>
        <taxon>Schistocephalus</taxon>
    </lineage>
</organism>
<keyword evidence="2" id="KW-0812">Transmembrane</keyword>
<keyword evidence="2" id="KW-1133">Transmembrane helix</keyword>
<sequence>MFGVLAFSALIRTDAAMLDTTSALVVGLAGGFAFLAIIICAASLVVKLPWWGMRQRKISRFQSEKKTFAVTSVDLLCKVIEGLAVTSPTLHPSRARGAHDRSFLLAAAEHQNLPLRFQPDKFYGAISPHRRADRSHSSISSTESFVSSVHRNSMFDMVSSSLHRDSQNISTKHGFLAPPTIRPRSGSTSLLHDLAKTNYDGLTTPVPGFLSVIRPQPLTKQIETTLSRESPSDLQKHSSGVATGAFEVFDTLEERKFESKDGKDTDFPCEESAPQKRPVQYSRRTSIAVAQTQNYSTAELGVGLFELVGMMGLNFSKSTNNSPQKKCMESISTVTSFIPRYLPEPPRFSLKEAPGGLLAYRLFIDATGKHNLTVRVHLFAAKNVLQMTADVLTTLAFKDADGSLRFELQEIRNLTYSLVYPEQSRRTIIADLTPVKLRLRASFVSNGKSIRVRKGFCLHLPVGLFDKSSADDGNVSVDGCASKPLVLKDLVGVNSERMFRFGVPLQRPSLFNDDDMRRTGFAPVAWRIMLYFVLILESPNRLESRRVRAIGRCCLGSSEEPQTSSDSPNLPAALPLFNLAISSAQNYVSQWVHVE</sequence>
<evidence type="ECO:0000256" key="1">
    <source>
        <dbReference type="SAM" id="MobiDB-lite"/>
    </source>
</evidence>
<feature type="region of interest" description="Disordered" evidence="1">
    <location>
        <begin position="257"/>
        <end position="280"/>
    </location>
</feature>
<reference evidence="5" key="1">
    <citation type="submission" date="2016-06" db="UniProtKB">
        <authorList>
            <consortium name="WormBaseParasite"/>
        </authorList>
    </citation>
    <scope>IDENTIFICATION</scope>
</reference>
<dbReference type="Proteomes" id="UP000275846">
    <property type="component" value="Unassembled WGS sequence"/>
</dbReference>
<evidence type="ECO:0000313" key="5">
    <source>
        <dbReference type="WBParaSite" id="SSLN_0000335801-mRNA-1"/>
    </source>
</evidence>
<feature type="compositionally biased region" description="Basic and acidic residues" evidence="1">
    <location>
        <begin position="257"/>
        <end position="266"/>
    </location>
</feature>